<sequence>MAQLIKLQDYISRYEWDTYRYPTQYIRVKKDNWDKLYQKWVESQSDKLVQQTNNNQLENNEKTFLSKWKSFIRNESTKIETEHYEEENVVELPDTEMELKQYFLDKIFRFQLKWATSTVTNISLVDQAYYEDPLLQYLLQRFPDTFLLLYYPSFNIKHAPMDAEIIMISPLGIEILYFVEKGKDAIIMAGNERTWTVETPDKQTRMLSPVIALKRTESVVKSILHKFEIDFPIKKKVLSRTNQIIYHTEPYHTEIIGKHDYLDWFNKQRSLSSPLKNRQLKTADVLLKHCQSNSVKRSEWENDTSYTRIGDMEE</sequence>
<dbReference type="AlphaFoldDB" id="A0A498DAX6"/>
<comment type="caution">
    <text evidence="1">The sequence shown here is derived from an EMBL/GenBank/DDBJ whole genome shotgun (WGS) entry which is preliminary data.</text>
</comment>
<proteinExistence type="predicted"/>
<protein>
    <submittedName>
        <fullName evidence="1">NERD domain-containing protein</fullName>
    </submittedName>
</protein>
<reference evidence="1 2" key="1">
    <citation type="submission" date="2018-10" db="EMBL/GenBank/DDBJ databases">
        <title>Oceanobacillus sp. YLB-02 draft genome.</title>
        <authorList>
            <person name="Yu L."/>
        </authorList>
    </citation>
    <scope>NUCLEOTIDE SEQUENCE [LARGE SCALE GENOMIC DNA]</scope>
    <source>
        <strain evidence="1 2">YLB-02</strain>
    </source>
</reference>
<keyword evidence="2" id="KW-1185">Reference proteome</keyword>
<dbReference type="EMBL" id="RCHR01000001">
    <property type="protein sequence ID" value="RLL48503.1"/>
    <property type="molecule type" value="Genomic_DNA"/>
</dbReference>
<organism evidence="1 2">
    <name type="scientific">Oceanobacillus piezotolerans</name>
    <dbReference type="NCBI Taxonomy" id="2448030"/>
    <lineage>
        <taxon>Bacteria</taxon>
        <taxon>Bacillati</taxon>
        <taxon>Bacillota</taxon>
        <taxon>Bacilli</taxon>
        <taxon>Bacillales</taxon>
        <taxon>Bacillaceae</taxon>
        <taxon>Oceanobacillus</taxon>
    </lineage>
</organism>
<dbReference type="OrthoDB" id="2433183at2"/>
<gene>
    <name evidence="1" type="ORF">D8M04_00050</name>
</gene>
<evidence type="ECO:0000313" key="1">
    <source>
        <dbReference type="EMBL" id="RLL48503.1"/>
    </source>
</evidence>
<evidence type="ECO:0000313" key="2">
    <source>
        <dbReference type="Proteomes" id="UP000270219"/>
    </source>
</evidence>
<name>A0A498DAX6_9BACI</name>
<accession>A0A498DAX6</accession>
<dbReference type="Proteomes" id="UP000270219">
    <property type="component" value="Unassembled WGS sequence"/>
</dbReference>